<keyword evidence="1" id="KW-0472">Membrane</keyword>
<protein>
    <submittedName>
        <fullName evidence="2">Uncharacterized protein</fullName>
    </submittedName>
</protein>
<feature type="transmembrane region" description="Helical" evidence="1">
    <location>
        <begin position="12"/>
        <end position="32"/>
    </location>
</feature>
<dbReference type="EMBL" id="OX465085">
    <property type="protein sequence ID" value="CAI9302807.1"/>
    <property type="molecule type" value="Genomic_DNA"/>
</dbReference>
<keyword evidence="1" id="KW-0812">Transmembrane</keyword>
<name>A0AA36A3J6_LACSI</name>
<dbReference type="AlphaFoldDB" id="A0AA36A3J6"/>
<organism evidence="2 3">
    <name type="scientific">Lactuca saligna</name>
    <name type="common">Willowleaf lettuce</name>
    <dbReference type="NCBI Taxonomy" id="75948"/>
    <lineage>
        <taxon>Eukaryota</taxon>
        <taxon>Viridiplantae</taxon>
        <taxon>Streptophyta</taxon>
        <taxon>Embryophyta</taxon>
        <taxon>Tracheophyta</taxon>
        <taxon>Spermatophyta</taxon>
        <taxon>Magnoliopsida</taxon>
        <taxon>eudicotyledons</taxon>
        <taxon>Gunneridae</taxon>
        <taxon>Pentapetalae</taxon>
        <taxon>asterids</taxon>
        <taxon>campanulids</taxon>
        <taxon>Asterales</taxon>
        <taxon>Asteraceae</taxon>
        <taxon>Cichorioideae</taxon>
        <taxon>Cichorieae</taxon>
        <taxon>Lactucinae</taxon>
        <taxon>Lactuca</taxon>
    </lineage>
</organism>
<evidence type="ECO:0000313" key="2">
    <source>
        <dbReference type="EMBL" id="CAI9302807.1"/>
    </source>
</evidence>
<accession>A0AA36A3J6</accession>
<proteinExistence type="predicted"/>
<reference evidence="2" key="1">
    <citation type="submission" date="2023-04" db="EMBL/GenBank/DDBJ databases">
        <authorList>
            <person name="Vijverberg K."/>
            <person name="Xiong W."/>
            <person name="Schranz E."/>
        </authorList>
    </citation>
    <scope>NUCLEOTIDE SEQUENCE</scope>
</reference>
<keyword evidence="3" id="KW-1185">Reference proteome</keyword>
<gene>
    <name evidence="2" type="ORF">LSALG_LOCUS41276</name>
</gene>
<keyword evidence="1" id="KW-1133">Transmembrane helix</keyword>
<evidence type="ECO:0000256" key="1">
    <source>
        <dbReference type="SAM" id="Phobius"/>
    </source>
</evidence>
<sequence length="136" mass="15382">MYLHRCGCSKTYIKGLFVFCVKICAIIFVCTAQTTRKHMSLQIVCFLEVRRSENVCVKSSWRRHEPLSSKPQTLKTNSLIAYLCRSENVCARSSWRRHEPLSLKTAGIWSTSSAAEACRCGPQIADILISKKQIAP</sequence>
<dbReference type="Proteomes" id="UP001177003">
    <property type="component" value="Chromosome 9"/>
</dbReference>
<evidence type="ECO:0000313" key="3">
    <source>
        <dbReference type="Proteomes" id="UP001177003"/>
    </source>
</evidence>